<gene>
    <name evidence="1" type="ORF">HPB49_019017</name>
</gene>
<evidence type="ECO:0000313" key="1">
    <source>
        <dbReference type="EMBL" id="KAH7966734.1"/>
    </source>
</evidence>
<protein>
    <submittedName>
        <fullName evidence="1">Uncharacterized protein</fullName>
    </submittedName>
</protein>
<keyword evidence="2" id="KW-1185">Reference proteome</keyword>
<sequence length="581" mass="63356">MAARHGQRSRTPLSVPAELAPTKPTSAQKQLGRQLPYGHGTFQLVHVIGAVIAVYNCALHYESFRLTAGVMDHWCGRPDSMKNLSVNEWKQLAIPVDEQGEHSHCTMRDPPDGGDAARVVPCASWEFDLDQYGNNIVSHWNLVCDRRWLIDVARLVYAAASMASLPVVGALADSMGRKTVLLLTVPVVLISGAASAVPDDFQFFVAVRAVVSASTSALVVPMYALIYELAPIEKYPLYIIMIALSAFMLSPVTLFTAQLVKSGWATLQLILMVPTCLLLLLYYTIDESPSWLLETGNVKEAERIALRAASMNKVSPENCRNLMADQVAEIKARTQDDGYRSGICSQQFRVCTITICYMWTAISYAFNSFVINDGVPVGEITTALSFIVSFILCVVSAPFVTSFGFRNTVTTSGLVFAVALTALATDLREQTAMRGSLVIMIRATGTVCLTFFLIMSVIPYPVMTRCLSVSVSLAFSRLGDTLAQMSPVLFGGRRTTLQLAIAAAFMSLFVVGAELVPCHIDTGLQYHLAPSKSSGHVTSEEWKHAMQGTLVRLPRAPTKCRSTPITKDRATSSPTSPNKTY</sequence>
<name>A0ACB8DEN4_DERSI</name>
<reference evidence="1" key="1">
    <citation type="submission" date="2020-05" db="EMBL/GenBank/DDBJ databases">
        <title>Large-scale comparative analyses of tick genomes elucidate their genetic diversity and vector capacities.</title>
        <authorList>
            <person name="Jia N."/>
            <person name="Wang J."/>
            <person name="Shi W."/>
            <person name="Du L."/>
            <person name="Sun Y."/>
            <person name="Zhan W."/>
            <person name="Jiang J."/>
            <person name="Wang Q."/>
            <person name="Zhang B."/>
            <person name="Ji P."/>
            <person name="Sakyi L.B."/>
            <person name="Cui X."/>
            <person name="Yuan T."/>
            <person name="Jiang B."/>
            <person name="Yang W."/>
            <person name="Lam T.T.-Y."/>
            <person name="Chang Q."/>
            <person name="Ding S."/>
            <person name="Wang X."/>
            <person name="Zhu J."/>
            <person name="Ruan X."/>
            <person name="Zhao L."/>
            <person name="Wei J."/>
            <person name="Que T."/>
            <person name="Du C."/>
            <person name="Cheng J."/>
            <person name="Dai P."/>
            <person name="Han X."/>
            <person name="Huang E."/>
            <person name="Gao Y."/>
            <person name="Liu J."/>
            <person name="Shao H."/>
            <person name="Ye R."/>
            <person name="Li L."/>
            <person name="Wei W."/>
            <person name="Wang X."/>
            <person name="Wang C."/>
            <person name="Yang T."/>
            <person name="Huo Q."/>
            <person name="Li W."/>
            <person name="Guo W."/>
            <person name="Chen H."/>
            <person name="Zhou L."/>
            <person name="Ni X."/>
            <person name="Tian J."/>
            <person name="Zhou Y."/>
            <person name="Sheng Y."/>
            <person name="Liu T."/>
            <person name="Pan Y."/>
            <person name="Xia L."/>
            <person name="Li J."/>
            <person name="Zhao F."/>
            <person name="Cao W."/>
        </authorList>
    </citation>
    <scope>NUCLEOTIDE SEQUENCE</scope>
    <source>
        <strain evidence="1">Dsil-2018</strain>
    </source>
</reference>
<evidence type="ECO:0000313" key="2">
    <source>
        <dbReference type="Proteomes" id="UP000821865"/>
    </source>
</evidence>
<comment type="caution">
    <text evidence="1">The sequence shown here is derived from an EMBL/GenBank/DDBJ whole genome shotgun (WGS) entry which is preliminary data.</text>
</comment>
<dbReference type="Proteomes" id="UP000821865">
    <property type="component" value="Chromosome 2"/>
</dbReference>
<proteinExistence type="predicted"/>
<accession>A0ACB8DEN4</accession>
<organism evidence="1 2">
    <name type="scientific">Dermacentor silvarum</name>
    <name type="common">Tick</name>
    <dbReference type="NCBI Taxonomy" id="543639"/>
    <lineage>
        <taxon>Eukaryota</taxon>
        <taxon>Metazoa</taxon>
        <taxon>Ecdysozoa</taxon>
        <taxon>Arthropoda</taxon>
        <taxon>Chelicerata</taxon>
        <taxon>Arachnida</taxon>
        <taxon>Acari</taxon>
        <taxon>Parasitiformes</taxon>
        <taxon>Ixodida</taxon>
        <taxon>Ixodoidea</taxon>
        <taxon>Ixodidae</taxon>
        <taxon>Rhipicephalinae</taxon>
        <taxon>Dermacentor</taxon>
    </lineage>
</organism>
<dbReference type="EMBL" id="CM023471">
    <property type="protein sequence ID" value="KAH7966734.1"/>
    <property type="molecule type" value="Genomic_DNA"/>
</dbReference>